<evidence type="ECO:0008006" key="4">
    <source>
        <dbReference type="Google" id="ProtNLM"/>
    </source>
</evidence>
<name>A0ABC8UGV8_9AQUA</name>
<protein>
    <recommendedName>
        <fullName evidence="4">Nascent polypeptide-associated complex subunit alpha-like UBA domain-containing protein</fullName>
    </recommendedName>
</protein>
<feature type="region of interest" description="Disordered" evidence="1">
    <location>
        <begin position="1"/>
        <end position="45"/>
    </location>
</feature>
<sequence>MMKMICEAPPWTDSKKAPPAPKPSVEAKKTEDRPSELKKTPPMVAKNSTMLKEAIKGQHASIEANHSFPELPPKKVKELSLSKEKLETEVKLKIDGLAQAQRDVVDAWEVAKLAKDNLKELGIVCDT</sequence>
<organism evidence="2 3">
    <name type="scientific">Ilex paraguariensis</name>
    <name type="common">yerba mate</name>
    <dbReference type="NCBI Taxonomy" id="185542"/>
    <lineage>
        <taxon>Eukaryota</taxon>
        <taxon>Viridiplantae</taxon>
        <taxon>Streptophyta</taxon>
        <taxon>Embryophyta</taxon>
        <taxon>Tracheophyta</taxon>
        <taxon>Spermatophyta</taxon>
        <taxon>Magnoliopsida</taxon>
        <taxon>eudicotyledons</taxon>
        <taxon>Gunneridae</taxon>
        <taxon>Pentapetalae</taxon>
        <taxon>asterids</taxon>
        <taxon>campanulids</taxon>
        <taxon>Aquifoliales</taxon>
        <taxon>Aquifoliaceae</taxon>
        <taxon>Ilex</taxon>
    </lineage>
</organism>
<dbReference type="AlphaFoldDB" id="A0ABC8UGV8"/>
<evidence type="ECO:0000256" key="1">
    <source>
        <dbReference type="SAM" id="MobiDB-lite"/>
    </source>
</evidence>
<keyword evidence="3" id="KW-1185">Reference proteome</keyword>
<dbReference type="EMBL" id="CAUOFW020007702">
    <property type="protein sequence ID" value="CAK9180258.1"/>
    <property type="molecule type" value="Genomic_DNA"/>
</dbReference>
<gene>
    <name evidence="2" type="ORF">ILEXP_LOCUS50241</name>
</gene>
<comment type="caution">
    <text evidence="2">The sequence shown here is derived from an EMBL/GenBank/DDBJ whole genome shotgun (WGS) entry which is preliminary data.</text>
</comment>
<accession>A0ABC8UGV8</accession>
<dbReference type="Proteomes" id="UP001642360">
    <property type="component" value="Unassembled WGS sequence"/>
</dbReference>
<feature type="compositionally biased region" description="Basic and acidic residues" evidence="1">
    <location>
        <begin position="25"/>
        <end position="39"/>
    </location>
</feature>
<evidence type="ECO:0000313" key="2">
    <source>
        <dbReference type="EMBL" id="CAK9180258.1"/>
    </source>
</evidence>
<reference evidence="2 3" key="1">
    <citation type="submission" date="2024-02" db="EMBL/GenBank/DDBJ databases">
        <authorList>
            <person name="Vignale AGUSTIN F."/>
            <person name="Sosa J E."/>
            <person name="Modenutti C."/>
        </authorList>
    </citation>
    <scope>NUCLEOTIDE SEQUENCE [LARGE SCALE GENOMIC DNA]</scope>
</reference>
<evidence type="ECO:0000313" key="3">
    <source>
        <dbReference type="Proteomes" id="UP001642360"/>
    </source>
</evidence>
<proteinExistence type="predicted"/>